<feature type="domain" description="Chalcone/stilbene synthase N-terminal" evidence="1">
    <location>
        <begin position="46"/>
        <end position="139"/>
    </location>
</feature>
<dbReference type="GO" id="GO:0030639">
    <property type="term" value="P:polyketide biosynthetic process"/>
    <property type="evidence" value="ECO:0007669"/>
    <property type="project" value="TreeGrafter"/>
</dbReference>
<sequence>MASILAIGTANPPDCFGQADYPDFYFRVTKSEHMTQLKDKFKRICIHIPGADHELTKLLGLERSVKRFLMYQQGCFTAAQALRLSKDLAENNPGARVLIVCSENMTVCFRAPSETHLDILVGSAIFSDSAAAVIVGADPDTATERPLFQLVSAEQCIVPDSDGGIVT</sequence>
<dbReference type="AlphaFoldDB" id="A0AAD6RIQ1"/>
<dbReference type="EMBL" id="JAQIZT010000001">
    <property type="protein sequence ID" value="KAJ7009734.1"/>
    <property type="molecule type" value="Genomic_DNA"/>
</dbReference>
<gene>
    <name evidence="2" type="ORF">NC653_000440</name>
</gene>
<accession>A0AAD6RIQ1</accession>
<dbReference type="PANTHER" id="PTHR11877:SF57">
    <property type="entry name" value="CHALCONE SYNTHASE"/>
    <property type="match status" value="1"/>
</dbReference>
<dbReference type="Pfam" id="PF00195">
    <property type="entry name" value="Chal_sti_synt_N"/>
    <property type="match status" value="2"/>
</dbReference>
<organism evidence="2 3">
    <name type="scientific">Populus alba x Populus x berolinensis</name>
    <dbReference type="NCBI Taxonomy" id="444605"/>
    <lineage>
        <taxon>Eukaryota</taxon>
        <taxon>Viridiplantae</taxon>
        <taxon>Streptophyta</taxon>
        <taxon>Embryophyta</taxon>
        <taxon>Tracheophyta</taxon>
        <taxon>Spermatophyta</taxon>
        <taxon>Magnoliopsida</taxon>
        <taxon>eudicotyledons</taxon>
        <taxon>Gunneridae</taxon>
        <taxon>Pentapetalae</taxon>
        <taxon>rosids</taxon>
        <taxon>fabids</taxon>
        <taxon>Malpighiales</taxon>
        <taxon>Salicaceae</taxon>
        <taxon>Saliceae</taxon>
        <taxon>Populus</taxon>
    </lineage>
</organism>
<name>A0AAD6RIQ1_9ROSI</name>
<dbReference type="InterPro" id="IPR016039">
    <property type="entry name" value="Thiolase-like"/>
</dbReference>
<dbReference type="PANTHER" id="PTHR11877">
    <property type="entry name" value="HYDROXYMETHYLGLUTARYL-COA SYNTHASE"/>
    <property type="match status" value="1"/>
</dbReference>
<proteinExistence type="predicted"/>
<reference evidence="2 3" key="1">
    <citation type="journal article" date="2023" name="Mol. Ecol. Resour.">
        <title>Chromosome-level genome assembly of a triploid poplar Populus alba 'Berolinensis'.</title>
        <authorList>
            <person name="Chen S."/>
            <person name="Yu Y."/>
            <person name="Wang X."/>
            <person name="Wang S."/>
            <person name="Zhang T."/>
            <person name="Zhou Y."/>
            <person name="He R."/>
            <person name="Meng N."/>
            <person name="Wang Y."/>
            <person name="Liu W."/>
            <person name="Liu Z."/>
            <person name="Liu J."/>
            <person name="Guo Q."/>
            <person name="Huang H."/>
            <person name="Sederoff R.R."/>
            <person name="Wang G."/>
            <person name="Qu G."/>
            <person name="Chen S."/>
        </authorList>
    </citation>
    <scope>NUCLEOTIDE SEQUENCE [LARGE SCALE GENOMIC DNA]</scope>
    <source>
        <strain evidence="2">SC-2020</strain>
    </source>
</reference>
<evidence type="ECO:0000259" key="1">
    <source>
        <dbReference type="Pfam" id="PF00195"/>
    </source>
</evidence>
<dbReference type="Gene3D" id="3.40.47.10">
    <property type="match status" value="2"/>
</dbReference>
<keyword evidence="3" id="KW-1185">Reference proteome</keyword>
<comment type="caution">
    <text evidence="2">The sequence shown here is derived from an EMBL/GenBank/DDBJ whole genome shotgun (WGS) entry which is preliminary data.</text>
</comment>
<feature type="domain" description="Chalcone/stilbene synthase N-terminal" evidence="1">
    <location>
        <begin position="2"/>
        <end position="45"/>
    </location>
</feature>
<evidence type="ECO:0000313" key="3">
    <source>
        <dbReference type="Proteomes" id="UP001164929"/>
    </source>
</evidence>
<dbReference type="InterPro" id="IPR011141">
    <property type="entry name" value="Polyketide_synthase_type-III"/>
</dbReference>
<dbReference type="InterPro" id="IPR001099">
    <property type="entry name" value="Chalcone/stilbene_synt_N"/>
</dbReference>
<dbReference type="Proteomes" id="UP001164929">
    <property type="component" value="Chromosome 1"/>
</dbReference>
<protein>
    <recommendedName>
        <fullName evidence="1">Chalcone/stilbene synthase N-terminal domain-containing protein</fullName>
    </recommendedName>
</protein>
<dbReference type="SUPFAM" id="SSF53901">
    <property type="entry name" value="Thiolase-like"/>
    <property type="match status" value="1"/>
</dbReference>
<dbReference type="GO" id="GO:0016747">
    <property type="term" value="F:acyltransferase activity, transferring groups other than amino-acyl groups"/>
    <property type="evidence" value="ECO:0007669"/>
    <property type="project" value="InterPro"/>
</dbReference>
<evidence type="ECO:0000313" key="2">
    <source>
        <dbReference type="EMBL" id="KAJ7009734.1"/>
    </source>
</evidence>